<gene>
    <name evidence="1" type="ORF">LZC95_32915</name>
</gene>
<dbReference type="PANTHER" id="PTHR48100:SF1">
    <property type="entry name" value="HISTIDINE PHOSPHATASE FAMILY PROTEIN-RELATED"/>
    <property type="match status" value="1"/>
</dbReference>
<dbReference type="CDD" id="cd07067">
    <property type="entry name" value="HP_PGM_like"/>
    <property type="match status" value="1"/>
</dbReference>
<dbReference type="SUPFAM" id="SSF53254">
    <property type="entry name" value="Phosphoglycerate mutase-like"/>
    <property type="match status" value="1"/>
</dbReference>
<dbReference type="RefSeq" id="WP_394841864.1">
    <property type="nucleotide sequence ID" value="NZ_CP089982.1"/>
</dbReference>
<dbReference type="InterPro" id="IPR013078">
    <property type="entry name" value="His_Pase_superF_clade-1"/>
</dbReference>
<organism evidence="1 2">
    <name type="scientific">Pendulispora brunnea</name>
    <dbReference type="NCBI Taxonomy" id="2905690"/>
    <lineage>
        <taxon>Bacteria</taxon>
        <taxon>Pseudomonadati</taxon>
        <taxon>Myxococcota</taxon>
        <taxon>Myxococcia</taxon>
        <taxon>Myxococcales</taxon>
        <taxon>Sorangiineae</taxon>
        <taxon>Pendulisporaceae</taxon>
        <taxon>Pendulispora</taxon>
    </lineage>
</organism>
<dbReference type="InterPro" id="IPR029033">
    <property type="entry name" value="His_PPase_superfam"/>
</dbReference>
<evidence type="ECO:0000313" key="2">
    <source>
        <dbReference type="Proteomes" id="UP001379533"/>
    </source>
</evidence>
<protein>
    <submittedName>
        <fullName evidence="1">Histidine phosphatase family protein</fullName>
    </submittedName>
</protein>
<dbReference type="Pfam" id="PF00300">
    <property type="entry name" value="His_Phos_1"/>
    <property type="match status" value="1"/>
</dbReference>
<dbReference type="SMART" id="SM00855">
    <property type="entry name" value="PGAM"/>
    <property type="match status" value="1"/>
</dbReference>
<dbReference type="InterPro" id="IPR050275">
    <property type="entry name" value="PGM_Phosphatase"/>
</dbReference>
<dbReference type="PANTHER" id="PTHR48100">
    <property type="entry name" value="BROAD-SPECIFICITY PHOSPHATASE YOR283W-RELATED"/>
    <property type="match status" value="1"/>
</dbReference>
<dbReference type="Proteomes" id="UP001379533">
    <property type="component" value="Chromosome"/>
</dbReference>
<dbReference type="Gene3D" id="3.40.50.1240">
    <property type="entry name" value="Phosphoglycerate mutase-like"/>
    <property type="match status" value="1"/>
</dbReference>
<name>A0ABZ2JXM8_9BACT</name>
<sequence>MSRLYLARHGQTIWHAENRYAGSSDIPLDETGRAQAERLAAWARAAGLSALRCSPLARAVATADSVARATGVLAVTDARLVECQFGIAEGRTLAEMEREQPEAAEAFRRDPAARPWPDGEEPHAVAHRMVAALREIAAATAGPTLVVSHNTALRLALCELLGLPLRHYRRTFPALRNAAISEIDIRGNDTALLSLNQAI</sequence>
<reference evidence="1 2" key="1">
    <citation type="submission" date="2021-12" db="EMBL/GenBank/DDBJ databases">
        <title>Discovery of the Pendulisporaceae a myxobacterial family with distinct sporulation behavior and unique specialized metabolism.</title>
        <authorList>
            <person name="Garcia R."/>
            <person name="Popoff A."/>
            <person name="Bader C.D."/>
            <person name="Loehr J."/>
            <person name="Walesch S."/>
            <person name="Walt C."/>
            <person name="Boldt J."/>
            <person name="Bunk B."/>
            <person name="Haeckl F.J.F.P.J."/>
            <person name="Gunesch A.P."/>
            <person name="Birkelbach J."/>
            <person name="Nuebel U."/>
            <person name="Pietschmann T."/>
            <person name="Bach T."/>
            <person name="Mueller R."/>
        </authorList>
    </citation>
    <scope>NUCLEOTIDE SEQUENCE [LARGE SCALE GENOMIC DNA]</scope>
    <source>
        <strain evidence="1 2">MSr12523</strain>
    </source>
</reference>
<accession>A0ABZ2JXM8</accession>
<keyword evidence="2" id="KW-1185">Reference proteome</keyword>
<evidence type="ECO:0000313" key="1">
    <source>
        <dbReference type="EMBL" id="WXA91245.1"/>
    </source>
</evidence>
<dbReference type="EMBL" id="CP089982">
    <property type="protein sequence ID" value="WXA91245.1"/>
    <property type="molecule type" value="Genomic_DNA"/>
</dbReference>
<proteinExistence type="predicted"/>